<evidence type="ECO:0000256" key="10">
    <source>
        <dbReference type="PROSITE-ProRule" id="PRU00473"/>
    </source>
</evidence>
<sequence length="384" mass="41348">MIDLFRAGVAAATIAGCVASAAAEARDLRPYVSPQFRIINSDDDRNTDAGYGLEAAFGMAVTQKWGFELGLFYEEYDGALDWETYGYRVNNLYFLPATPWIQSYGSIGFGLMHEEIQAAGFDNSLDGFADIGLGFFLNKPDSGVDAGLRLDSRYRHTFADDNAYNGNDFGEMVVSLGLVFPVGRKAEEAPALPAPTGVTDSDGDGVGDRYDRCPGTPSGVPVDAVGCPLDSDGDGVPDDLDRSPRTPSGVAVDEFGVPVESAGQTQPVERRFEDVNFAFDSSAISEYASVLLDNTAAEIRALQEKYKEVTVQITGHTDSVGTKEYNSGLSTRRANAVRDYLVRKGVNPDSIVTLGFGETQPVASNKTPQGRLLNRRAEVRARGK</sequence>
<dbReference type="GO" id="GO:0007155">
    <property type="term" value="P:cell adhesion"/>
    <property type="evidence" value="ECO:0007669"/>
    <property type="project" value="InterPro"/>
</dbReference>
<proteinExistence type="predicted"/>
<dbReference type="PANTHER" id="PTHR30329:SF21">
    <property type="entry name" value="LIPOPROTEIN YIAD-RELATED"/>
    <property type="match status" value="1"/>
</dbReference>
<dbReference type="PROSITE" id="PS51123">
    <property type="entry name" value="OMPA_2"/>
    <property type="match status" value="1"/>
</dbReference>
<dbReference type="GO" id="GO:0009279">
    <property type="term" value="C:cell outer membrane"/>
    <property type="evidence" value="ECO:0007669"/>
    <property type="project" value="UniProtKB-SubCell"/>
</dbReference>
<evidence type="ECO:0000256" key="4">
    <source>
        <dbReference type="ARBA" id="ARBA00022692"/>
    </source>
</evidence>
<feature type="domain" description="OmpA-like" evidence="12">
    <location>
        <begin position="264"/>
        <end position="384"/>
    </location>
</feature>
<dbReference type="PANTHER" id="PTHR30329">
    <property type="entry name" value="STATOR ELEMENT OF FLAGELLAR MOTOR COMPLEX"/>
    <property type="match status" value="1"/>
</dbReference>
<keyword evidence="6" id="KW-0406">Ion transport</keyword>
<dbReference type="SUPFAM" id="SSF103647">
    <property type="entry name" value="TSP type-3 repeat"/>
    <property type="match status" value="1"/>
</dbReference>
<dbReference type="SUPFAM" id="SSF103088">
    <property type="entry name" value="OmpA-like"/>
    <property type="match status" value="1"/>
</dbReference>
<comment type="caution">
    <text evidence="13">The sequence shown here is derived from an EMBL/GenBank/DDBJ whole genome shotgun (WGS) entry which is preliminary data.</text>
</comment>
<evidence type="ECO:0000256" key="8">
    <source>
        <dbReference type="ARBA" id="ARBA00023136"/>
    </source>
</evidence>
<evidence type="ECO:0000313" key="14">
    <source>
        <dbReference type="Proteomes" id="UP000251800"/>
    </source>
</evidence>
<dbReference type="GO" id="GO:0046930">
    <property type="term" value="C:pore complex"/>
    <property type="evidence" value="ECO:0007669"/>
    <property type="project" value="UniProtKB-KW"/>
</dbReference>
<dbReference type="Pfam" id="PF02412">
    <property type="entry name" value="TSP_3"/>
    <property type="match status" value="2"/>
</dbReference>
<evidence type="ECO:0000256" key="7">
    <source>
        <dbReference type="ARBA" id="ARBA00023114"/>
    </source>
</evidence>
<keyword evidence="8 10" id="KW-0472">Membrane</keyword>
<comment type="subcellular location">
    <subcellularLocation>
        <location evidence="1">Cell outer membrane</location>
        <topology evidence="1">Multi-pass membrane protein</topology>
    </subcellularLocation>
</comment>
<keyword evidence="5" id="KW-0732">Signal</keyword>
<evidence type="ECO:0000256" key="1">
    <source>
        <dbReference type="ARBA" id="ARBA00004571"/>
    </source>
</evidence>
<dbReference type="AlphaFoldDB" id="A0A363UP00"/>
<keyword evidence="2" id="KW-0813">Transport</keyword>
<keyword evidence="3" id="KW-1134">Transmembrane beta strand</keyword>
<dbReference type="InterPro" id="IPR011250">
    <property type="entry name" value="OMP/PagP_B-barrel"/>
</dbReference>
<dbReference type="InterPro" id="IPR036737">
    <property type="entry name" value="OmpA-like_sf"/>
</dbReference>
<dbReference type="SUPFAM" id="SSF56925">
    <property type="entry name" value="OMPA-like"/>
    <property type="match status" value="1"/>
</dbReference>
<evidence type="ECO:0000256" key="5">
    <source>
        <dbReference type="ARBA" id="ARBA00022729"/>
    </source>
</evidence>
<dbReference type="RefSeq" id="WP_109719197.1">
    <property type="nucleotide sequence ID" value="NZ_QEQK01000003.1"/>
</dbReference>
<reference evidence="13 14" key="1">
    <citation type="submission" date="2018-05" db="EMBL/GenBank/DDBJ databases">
        <title>Abyssibacter profundi OUC007T gen. nov., sp. nov, a marine bacterium isolated from seawater of the Mariana Trench.</title>
        <authorList>
            <person name="Zhou S."/>
        </authorList>
    </citation>
    <scope>NUCLEOTIDE SEQUENCE [LARGE SCALE GENOMIC DNA]</scope>
    <source>
        <strain evidence="13 14">OUC007</strain>
    </source>
</reference>
<dbReference type="PROSITE" id="PS51257">
    <property type="entry name" value="PROKAR_LIPOPROTEIN"/>
    <property type="match status" value="1"/>
</dbReference>
<dbReference type="Pfam" id="PF13505">
    <property type="entry name" value="OMP_b-brl"/>
    <property type="match status" value="1"/>
</dbReference>
<keyword evidence="9" id="KW-0998">Cell outer membrane</keyword>
<gene>
    <name evidence="13" type="ORF">DEH80_04090</name>
</gene>
<dbReference type="EMBL" id="QEQK01000003">
    <property type="protein sequence ID" value="PWN57117.1"/>
    <property type="molecule type" value="Genomic_DNA"/>
</dbReference>
<keyword evidence="4" id="KW-0812">Transmembrane</keyword>
<evidence type="ECO:0000259" key="12">
    <source>
        <dbReference type="PROSITE" id="PS51123"/>
    </source>
</evidence>
<dbReference type="Pfam" id="PF00691">
    <property type="entry name" value="OmpA"/>
    <property type="match status" value="1"/>
</dbReference>
<dbReference type="InterPro" id="IPR006664">
    <property type="entry name" value="OMP_bac"/>
</dbReference>
<dbReference type="Proteomes" id="UP000251800">
    <property type="component" value="Unassembled WGS sequence"/>
</dbReference>
<accession>A0A363UP00</accession>
<dbReference type="InterPro" id="IPR003367">
    <property type="entry name" value="Thrombospondin_3-like_rpt"/>
</dbReference>
<evidence type="ECO:0000313" key="13">
    <source>
        <dbReference type="EMBL" id="PWN57117.1"/>
    </source>
</evidence>
<evidence type="ECO:0000256" key="3">
    <source>
        <dbReference type="ARBA" id="ARBA00022452"/>
    </source>
</evidence>
<protein>
    <recommendedName>
        <fullName evidence="12">OmpA-like domain-containing protein</fullName>
    </recommendedName>
</protein>
<organism evidence="13 14">
    <name type="scientific">Abyssibacter profundi</name>
    <dbReference type="NCBI Taxonomy" id="2182787"/>
    <lineage>
        <taxon>Bacteria</taxon>
        <taxon>Pseudomonadati</taxon>
        <taxon>Pseudomonadota</taxon>
        <taxon>Gammaproteobacteria</taxon>
        <taxon>Chromatiales</taxon>
        <taxon>Oceanococcaceae</taxon>
        <taxon>Abyssibacter</taxon>
    </lineage>
</organism>
<evidence type="ECO:0000256" key="11">
    <source>
        <dbReference type="SAM" id="MobiDB-lite"/>
    </source>
</evidence>
<dbReference type="GO" id="GO:0015288">
    <property type="term" value="F:porin activity"/>
    <property type="evidence" value="ECO:0007669"/>
    <property type="project" value="UniProtKB-KW"/>
</dbReference>
<dbReference type="InterPro" id="IPR027385">
    <property type="entry name" value="Beta-barrel_OMP"/>
</dbReference>
<dbReference type="PRINTS" id="PR01021">
    <property type="entry name" value="OMPADOMAIN"/>
</dbReference>
<dbReference type="OrthoDB" id="9805832at2"/>
<evidence type="ECO:0000256" key="9">
    <source>
        <dbReference type="ARBA" id="ARBA00023237"/>
    </source>
</evidence>
<dbReference type="CDD" id="cd07185">
    <property type="entry name" value="OmpA_C-like"/>
    <property type="match status" value="1"/>
</dbReference>
<feature type="region of interest" description="Disordered" evidence="11">
    <location>
        <begin position="229"/>
        <end position="250"/>
    </location>
</feature>
<dbReference type="GO" id="GO:0006811">
    <property type="term" value="P:monoatomic ion transport"/>
    <property type="evidence" value="ECO:0007669"/>
    <property type="project" value="UniProtKB-KW"/>
</dbReference>
<dbReference type="GO" id="GO:0005509">
    <property type="term" value="F:calcium ion binding"/>
    <property type="evidence" value="ECO:0007669"/>
    <property type="project" value="InterPro"/>
</dbReference>
<dbReference type="InterPro" id="IPR006665">
    <property type="entry name" value="OmpA-like"/>
</dbReference>
<dbReference type="InterPro" id="IPR028974">
    <property type="entry name" value="TSP_type-3_rpt"/>
</dbReference>
<dbReference type="Gene3D" id="3.30.1330.60">
    <property type="entry name" value="OmpA-like domain"/>
    <property type="match status" value="1"/>
</dbReference>
<keyword evidence="14" id="KW-1185">Reference proteome</keyword>
<name>A0A363UP00_9GAMM</name>
<dbReference type="Gene3D" id="2.40.160.20">
    <property type="match status" value="1"/>
</dbReference>
<evidence type="ECO:0000256" key="2">
    <source>
        <dbReference type="ARBA" id="ARBA00022448"/>
    </source>
</evidence>
<keyword evidence="7" id="KW-0626">Porin</keyword>
<evidence type="ECO:0000256" key="6">
    <source>
        <dbReference type="ARBA" id="ARBA00023065"/>
    </source>
</evidence>
<dbReference type="InterPro" id="IPR050330">
    <property type="entry name" value="Bact_OuterMem_StrucFunc"/>
</dbReference>